<dbReference type="Proteomes" id="UP001276564">
    <property type="component" value="Unassembled WGS sequence"/>
</dbReference>
<keyword evidence="3" id="KW-0808">Transferase</keyword>
<evidence type="ECO:0000313" key="4">
    <source>
        <dbReference type="Proteomes" id="UP001276564"/>
    </source>
</evidence>
<feature type="transmembrane region" description="Helical" evidence="1">
    <location>
        <begin position="6"/>
        <end position="28"/>
    </location>
</feature>
<gene>
    <name evidence="3" type="ORF">RFM23_22990</name>
</gene>
<accession>A0ABU5AT62</accession>
<keyword evidence="4" id="KW-1185">Reference proteome</keyword>
<dbReference type="Pfam" id="PF01757">
    <property type="entry name" value="Acyl_transf_3"/>
    <property type="match status" value="1"/>
</dbReference>
<dbReference type="InterPro" id="IPR002656">
    <property type="entry name" value="Acyl_transf_3_dom"/>
</dbReference>
<protein>
    <submittedName>
        <fullName evidence="3">Acyltransferase</fullName>
        <ecNumber evidence="3">2.3.-.-</ecNumber>
    </submittedName>
</protein>
<evidence type="ECO:0000259" key="2">
    <source>
        <dbReference type="Pfam" id="PF01757"/>
    </source>
</evidence>
<dbReference type="PANTHER" id="PTHR23028:SF53">
    <property type="entry name" value="ACYL_TRANSF_3 DOMAIN-CONTAINING PROTEIN"/>
    <property type="match status" value="1"/>
</dbReference>
<feature type="domain" description="Acyltransferase 3" evidence="2">
    <location>
        <begin position="79"/>
        <end position="387"/>
    </location>
</feature>
<feature type="transmembrane region" description="Helical" evidence="1">
    <location>
        <begin position="83"/>
        <end position="107"/>
    </location>
</feature>
<proteinExistence type="predicted"/>
<feature type="transmembrane region" description="Helical" evidence="1">
    <location>
        <begin position="247"/>
        <end position="268"/>
    </location>
</feature>
<feature type="transmembrane region" description="Helical" evidence="1">
    <location>
        <begin position="154"/>
        <end position="174"/>
    </location>
</feature>
<keyword evidence="1" id="KW-0812">Transmembrane</keyword>
<evidence type="ECO:0000256" key="1">
    <source>
        <dbReference type="SAM" id="Phobius"/>
    </source>
</evidence>
<feature type="transmembrane region" description="Helical" evidence="1">
    <location>
        <begin position="308"/>
        <end position="325"/>
    </location>
</feature>
<dbReference type="GO" id="GO:0016746">
    <property type="term" value="F:acyltransferase activity"/>
    <property type="evidence" value="ECO:0007669"/>
    <property type="project" value="UniProtKB-KW"/>
</dbReference>
<name>A0ABU5AT62_9HYPH</name>
<dbReference type="InterPro" id="IPR050879">
    <property type="entry name" value="Acyltransferase_3"/>
</dbReference>
<feature type="transmembrane region" description="Helical" evidence="1">
    <location>
        <begin position="194"/>
        <end position="215"/>
    </location>
</feature>
<keyword evidence="1" id="KW-1133">Transmembrane helix</keyword>
<dbReference type="RefSeq" id="WP_320321458.1">
    <property type="nucleotide sequence ID" value="NZ_JAVIIP010000014.1"/>
</dbReference>
<feature type="transmembrane region" description="Helical" evidence="1">
    <location>
        <begin position="280"/>
        <end position="302"/>
    </location>
</feature>
<comment type="caution">
    <text evidence="3">The sequence shown here is derived from an EMBL/GenBank/DDBJ whole genome shotgun (WGS) entry which is preliminary data.</text>
</comment>
<dbReference type="PANTHER" id="PTHR23028">
    <property type="entry name" value="ACETYLTRANSFERASE"/>
    <property type="match status" value="1"/>
</dbReference>
<keyword evidence="3" id="KW-0012">Acyltransferase</keyword>
<dbReference type="EMBL" id="JAVIIP010000014">
    <property type="protein sequence ID" value="MDX8540492.1"/>
    <property type="molecule type" value="Genomic_DNA"/>
</dbReference>
<dbReference type="EC" id="2.3.-.-" evidence="3"/>
<reference evidence="3 4" key="1">
    <citation type="submission" date="2023-08" db="EMBL/GenBank/DDBJ databases">
        <title>Implementing the SeqCode for naming new Mesorhizobium species isolated from Vachellia karroo root nodules.</title>
        <authorList>
            <person name="Van Lill M."/>
        </authorList>
    </citation>
    <scope>NUCLEOTIDE SEQUENCE [LARGE SCALE GENOMIC DNA]</scope>
    <source>
        <strain evidence="3 4">VK4B</strain>
    </source>
</reference>
<feature type="transmembrane region" description="Helical" evidence="1">
    <location>
        <begin position="113"/>
        <end position="133"/>
    </location>
</feature>
<feature type="transmembrane region" description="Helical" evidence="1">
    <location>
        <begin position="374"/>
        <end position="394"/>
    </location>
</feature>
<feature type="transmembrane region" description="Helical" evidence="1">
    <location>
        <begin position="222"/>
        <end position="241"/>
    </location>
</feature>
<feature type="transmembrane region" description="Helical" evidence="1">
    <location>
        <begin position="337"/>
        <end position="354"/>
    </location>
</feature>
<keyword evidence="1" id="KW-0472">Membrane</keyword>
<sequence>MRAVFAFVTLGLAALAASMLFMLLLRAYPALHGDRGRLPGSPLPGTASNRVAGVSSRIGEEYELTTRQISASREKLFWNNIQILRLIAAYGIVYVHLEPVFIAIGAGSTIVDMLRFGTDLFLVVSGFLSAHVLSRPGRTAPAYLRDRAIRILPLYWLFTLAAFFAKDWVTGYGTPTVRELVMSMLFIPYGPYPILHPTWTLVIIVQFSLIMAACLAVSRRNAAYLASAFVVLLVLLGRIFQPENPALAAYTDPILIDSAFGVLIYKALGGEQRWPAQDRAVGWALLALGIGMAAVVLRPMFWADLPRLVGLGLPAALLLFGTVILERSGHVVRSASVNFVARCTFAIYLCHQFVNGASEKIVSLDPTSRVVHVLVLVATPLLVTIVAVFIFSYVEAPVTRHLKGHLG</sequence>
<evidence type="ECO:0000313" key="3">
    <source>
        <dbReference type="EMBL" id="MDX8540492.1"/>
    </source>
</evidence>
<organism evidence="3 4">
    <name type="scientific">Mesorhizobium abyssinicae</name>
    <dbReference type="NCBI Taxonomy" id="1209958"/>
    <lineage>
        <taxon>Bacteria</taxon>
        <taxon>Pseudomonadati</taxon>
        <taxon>Pseudomonadota</taxon>
        <taxon>Alphaproteobacteria</taxon>
        <taxon>Hyphomicrobiales</taxon>
        <taxon>Phyllobacteriaceae</taxon>
        <taxon>Mesorhizobium</taxon>
    </lineage>
</organism>